<name>A0A397QC49_9HYPH</name>
<dbReference type="AlphaFoldDB" id="A0A397QC49"/>
<feature type="region of interest" description="Disordered" evidence="1">
    <location>
        <begin position="77"/>
        <end position="98"/>
    </location>
</feature>
<sequence>MNWRDVTTRHARETLAERICARFFTRDGAASSDAPETDFATAGQRLQALSGERDIGPLGQQNLAAILDASAPKAGTLAAKEDENGEAPAHAGLTAKAA</sequence>
<organism evidence="2 3">
    <name type="scientific">Dichotomicrobium thermohalophilum</name>
    <dbReference type="NCBI Taxonomy" id="933063"/>
    <lineage>
        <taxon>Bacteria</taxon>
        <taxon>Pseudomonadati</taxon>
        <taxon>Pseudomonadota</taxon>
        <taxon>Alphaproteobacteria</taxon>
        <taxon>Hyphomicrobiales</taxon>
        <taxon>Hyphomicrobiaceae</taxon>
        <taxon>Dichotomicrobium</taxon>
    </lineage>
</organism>
<protein>
    <submittedName>
        <fullName evidence="2">Uncharacterized protein</fullName>
    </submittedName>
</protein>
<proteinExistence type="predicted"/>
<evidence type="ECO:0000256" key="1">
    <source>
        <dbReference type="SAM" id="MobiDB-lite"/>
    </source>
</evidence>
<evidence type="ECO:0000313" key="2">
    <source>
        <dbReference type="EMBL" id="RIA55674.1"/>
    </source>
</evidence>
<accession>A0A397QC49</accession>
<dbReference type="EMBL" id="QXDF01000001">
    <property type="protein sequence ID" value="RIA55674.1"/>
    <property type="molecule type" value="Genomic_DNA"/>
</dbReference>
<comment type="caution">
    <text evidence="2">The sequence shown here is derived from an EMBL/GenBank/DDBJ whole genome shotgun (WGS) entry which is preliminary data.</text>
</comment>
<keyword evidence="3" id="KW-1185">Reference proteome</keyword>
<evidence type="ECO:0000313" key="3">
    <source>
        <dbReference type="Proteomes" id="UP000266273"/>
    </source>
</evidence>
<gene>
    <name evidence="2" type="ORF">BXY53_0744</name>
</gene>
<dbReference type="RefSeq" id="WP_119060545.1">
    <property type="nucleotide sequence ID" value="NZ_QXDF01000001.1"/>
</dbReference>
<reference evidence="2 3" key="1">
    <citation type="submission" date="2018-08" db="EMBL/GenBank/DDBJ databases">
        <title>Genomic Encyclopedia of Archaeal and Bacterial Type Strains, Phase II (KMG-II): from individual species to whole genera.</title>
        <authorList>
            <person name="Goeker M."/>
        </authorList>
    </citation>
    <scope>NUCLEOTIDE SEQUENCE [LARGE SCALE GENOMIC DNA]</scope>
    <source>
        <strain evidence="2 3">DSM 5002</strain>
    </source>
</reference>
<dbReference type="Proteomes" id="UP000266273">
    <property type="component" value="Unassembled WGS sequence"/>
</dbReference>